<dbReference type="GO" id="GO:0016747">
    <property type="term" value="F:acyltransferase activity, transferring groups other than amino-acyl groups"/>
    <property type="evidence" value="ECO:0007669"/>
    <property type="project" value="InterPro"/>
</dbReference>
<evidence type="ECO:0000313" key="3">
    <source>
        <dbReference type="Proteomes" id="UP000198372"/>
    </source>
</evidence>
<evidence type="ECO:0000259" key="1">
    <source>
        <dbReference type="PROSITE" id="PS51186"/>
    </source>
</evidence>
<dbReference type="AlphaFoldDB" id="A0A238F8D4"/>
<feature type="domain" description="N-acetyltransferase" evidence="1">
    <location>
        <begin position="15"/>
        <end position="179"/>
    </location>
</feature>
<organism evidence="2 3">
    <name type="scientific">Microbotryum intermedium</name>
    <dbReference type="NCBI Taxonomy" id="269621"/>
    <lineage>
        <taxon>Eukaryota</taxon>
        <taxon>Fungi</taxon>
        <taxon>Dikarya</taxon>
        <taxon>Basidiomycota</taxon>
        <taxon>Pucciniomycotina</taxon>
        <taxon>Microbotryomycetes</taxon>
        <taxon>Microbotryales</taxon>
        <taxon>Microbotryaceae</taxon>
        <taxon>Microbotryum</taxon>
    </lineage>
</organism>
<dbReference type="Proteomes" id="UP000198372">
    <property type="component" value="Unassembled WGS sequence"/>
</dbReference>
<dbReference type="Pfam" id="PF00583">
    <property type="entry name" value="Acetyltransf_1"/>
    <property type="match status" value="1"/>
</dbReference>
<dbReference type="PROSITE" id="PS51186">
    <property type="entry name" value="GNAT"/>
    <property type="match status" value="1"/>
</dbReference>
<dbReference type="EMBL" id="FMSP01000004">
    <property type="protein sequence ID" value="SCV69465.1"/>
    <property type="molecule type" value="Genomic_DNA"/>
</dbReference>
<keyword evidence="3" id="KW-1185">Reference proteome</keyword>
<name>A0A238F8D4_9BASI</name>
<accession>A0A238F8D4</accession>
<dbReference type="InterPro" id="IPR016181">
    <property type="entry name" value="Acyl_CoA_acyltransferase"/>
</dbReference>
<dbReference type="CDD" id="cd04301">
    <property type="entry name" value="NAT_SF"/>
    <property type="match status" value="1"/>
</dbReference>
<dbReference type="InterPro" id="IPR000182">
    <property type="entry name" value="GNAT_dom"/>
</dbReference>
<protein>
    <submittedName>
        <fullName evidence="2">BQ2448_2485 protein</fullName>
    </submittedName>
</protein>
<gene>
    <name evidence="2" type="ORF">BQ2448_2485</name>
</gene>
<evidence type="ECO:0000313" key="2">
    <source>
        <dbReference type="EMBL" id="SCV69465.1"/>
    </source>
</evidence>
<dbReference type="Gene3D" id="3.40.630.30">
    <property type="match status" value="1"/>
</dbReference>
<reference evidence="3" key="1">
    <citation type="submission" date="2016-09" db="EMBL/GenBank/DDBJ databases">
        <authorList>
            <person name="Jeantristanb JTB J.-T."/>
            <person name="Ricardo R."/>
        </authorList>
    </citation>
    <scope>NUCLEOTIDE SEQUENCE [LARGE SCALE GENOMIC DNA]</scope>
</reference>
<dbReference type="SUPFAM" id="SSF55729">
    <property type="entry name" value="Acyl-CoA N-acyltransferases (Nat)"/>
    <property type="match status" value="1"/>
</dbReference>
<sequence length="179" mass="20764">MSKPEEPHNPLRVIINLESVTPDSSLWASYLDASVLYITQQWPRMLHDHSFDSFRKGYDLDLRRRYEEGGRYLFFFFLESETKHRIGFVNLYTTIQPSIQGPDPRPCLNIAEFTIDRPYRRKGIGRSCVEVIRSKAVELGCRSLVAEVDSDLPQAIAFWTSTMGPAVHTSERHRFQIDL</sequence>
<proteinExistence type="predicted"/>